<dbReference type="SUPFAM" id="SSF56349">
    <property type="entry name" value="DNA breaking-rejoining enzymes"/>
    <property type="match status" value="1"/>
</dbReference>
<dbReference type="PROSITE" id="PS51898">
    <property type="entry name" value="TYR_RECOMBINASE"/>
    <property type="match status" value="1"/>
</dbReference>
<dbReference type="InterPro" id="IPR002104">
    <property type="entry name" value="Integrase_catalytic"/>
</dbReference>
<keyword evidence="2" id="KW-0229">DNA integration</keyword>
<accession>A0AAD2WC48</accession>
<sequence length="367" mass="41273">MDGDFYKFIKELRLEVTEKGEPKKSENTVNAVGRSCIGFLEFVGRLYGAANFVSADGIIKASEKEHVIYEGGKKKVRYYWTHGSLSLGERENKRNPIPRTDIKDLRMAIDDIGSGDFVVVRRHTMIAALVNLGGRRSEIGLLTVASVKQALSEADPMLELPTLKRGGGTRKIPVSRVFLQQVDQFIDDWRGPLVRKKYGAKDHGYVFISETDGGHYAPRNITNEIRMLRKFAGIERQVCAHMFRHAFITNLFVLLIERHKIESPDEFRALLIDGGKLKSEVLKWTGGKSVDSLDTYIDLAFEEASGFGSIVDSVVVVRSTRLFLDEAKYLLDRLSKSRDVDSFVGKFQSAMDGLLADFNNHGSRFKS</sequence>
<dbReference type="EMBL" id="APBQ01000061">
    <property type="protein sequence ID" value="ENY77766.1"/>
    <property type="molecule type" value="Genomic_DNA"/>
</dbReference>
<evidence type="ECO:0000256" key="2">
    <source>
        <dbReference type="ARBA" id="ARBA00022908"/>
    </source>
</evidence>
<dbReference type="PANTHER" id="PTHR30349:SF41">
    <property type="entry name" value="INTEGRASE_RECOMBINASE PROTEIN MJ0367-RELATED"/>
    <property type="match status" value="1"/>
</dbReference>
<feature type="domain" description="Tyr recombinase" evidence="5">
    <location>
        <begin position="92"/>
        <end position="298"/>
    </location>
</feature>
<keyword evidence="4" id="KW-0233">DNA recombination</keyword>
<dbReference type="PANTHER" id="PTHR30349">
    <property type="entry name" value="PHAGE INTEGRASE-RELATED"/>
    <property type="match status" value="1"/>
</dbReference>
<dbReference type="InterPro" id="IPR013762">
    <property type="entry name" value="Integrase-like_cat_sf"/>
</dbReference>
<dbReference type="Gene3D" id="1.10.443.10">
    <property type="entry name" value="Intergrase catalytic core"/>
    <property type="match status" value="1"/>
</dbReference>
<dbReference type="InterPro" id="IPR050090">
    <property type="entry name" value="Tyrosine_recombinase_XerCD"/>
</dbReference>
<evidence type="ECO:0000256" key="4">
    <source>
        <dbReference type="ARBA" id="ARBA00023172"/>
    </source>
</evidence>
<reference evidence="6 7" key="1">
    <citation type="submission" date="2013-02" db="EMBL/GenBank/DDBJ databases">
        <title>Insights into the proteome of triclosan-resistant Pseudomonas putida TRO1, isolated from activated sludge.</title>
        <authorList>
            <person name="Lolas I.B."/>
            <person name="Almeida B."/>
            <person name="Starnawski P.M."/>
            <person name="Soenderkaer M."/>
            <person name="Nielsen K.L."/>
            <person name="Nielsen J.L."/>
        </authorList>
    </citation>
    <scope>NUCLEOTIDE SEQUENCE [LARGE SCALE GENOMIC DNA]</scope>
    <source>
        <strain evidence="6 7">TRO1</strain>
    </source>
</reference>
<dbReference type="GO" id="GO:0003677">
    <property type="term" value="F:DNA binding"/>
    <property type="evidence" value="ECO:0007669"/>
    <property type="project" value="UniProtKB-KW"/>
</dbReference>
<protein>
    <submittedName>
        <fullName evidence="6">Phage integrase family protein</fullName>
    </submittedName>
</protein>
<dbReference type="GO" id="GO:0015074">
    <property type="term" value="P:DNA integration"/>
    <property type="evidence" value="ECO:0007669"/>
    <property type="project" value="UniProtKB-KW"/>
</dbReference>
<organism evidence="6 7">
    <name type="scientific">Pseudomonas putida TRO1</name>
    <dbReference type="NCBI Taxonomy" id="1227924"/>
    <lineage>
        <taxon>Bacteria</taxon>
        <taxon>Pseudomonadati</taxon>
        <taxon>Pseudomonadota</taxon>
        <taxon>Gammaproteobacteria</taxon>
        <taxon>Pseudomonadales</taxon>
        <taxon>Pseudomonadaceae</taxon>
        <taxon>Pseudomonas</taxon>
    </lineage>
</organism>
<dbReference type="AlphaFoldDB" id="A0AAD2WC48"/>
<evidence type="ECO:0000256" key="1">
    <source>
        <dbReference type="ARBA" id="ARBA00008857"/>
    </source>
</evidence>
<proteinExistence type="inferred from homology"/>
<keyword evidence="3" id="KW-0238">DNA-binding</keyword>
<comment type="caution">
    <text evidence="6">The sequence shown here is derived from an EMBL/GenBank/DDBJ whole genome shotgun (WGS) entry which is preliminary data.</text>
</comment>
<dbReference type="GO" id="GO:0006310">
    <property type="term" value="P:DNA recombination"/>
    <property type="evidence" value="ECO:0007669"/>
    <property type="project" value="UniProtKB-KW"/>
</dbReference>
<dbReference type="CDD" id="cd00397">
    <property type="entry name" value="DNA_BRE_C"/>
    <property type="match status" value="1"/>
</dbReference>
<comment type="similarity">
    <text evidence="1">Belongs to the 'phage' integrase family.</text>
</comment>
<name>A0AAD2WC48_PSEPU</name>
<dbReference type="Proteomes" id="UP000013237">
    <property type="component" value="Unassembled WGS sequence"/>
</dbReference>
<gene>
    <name evidence="6" type="ORF">C206_10540</name>
</gene>
<dbReference type="Pfam" id="PF00589">
    <property type="entry name" value="Phage_integrase"/>
    <property type="match status" value="1"/>
</dbReference>
<evidence type="ECO:0000259" key="5">
    <source>
        <dbReference type="PROSITE" id="PS51898"/>
    </source>
</evidence>
<evidence type="ECO:0000256" key="3">
    <source>
        <dbReference type="ARBA" id="ARBA00023125"/>
    </source>
</evidence>
<evidence type="ECO:0000313" key="7">
    <source>
        <dbReference type="Proteomes" id="UP000013237"/>
    </source>
</evidence>
<evidence type="ECO:0000313" key="6">
    <source>
        <dbReference type="EMBL" id="ENY77766.1"/>
    </source>
</evidence>
<dbReference type="InterPro" id="IPR011010">
    <property type="entry name" value="DNA_brk_join_enz"/>
</dbReference>